<reference evidence="3" key="1">
    <citation type="submission" date="2018-10" db="EMBL/GenBank/DDBJ databases">
        <title>Effector identification in a new, highly contiguous assembly of the strawberry crown rot pathogen Phytophthora cactorum.</title>
        <authorList>
            <person name="Armitage A.D."/>
            <person name="Nellist C.F."/>
            <person name="Bates H."/>
            <person name="Vickerstaff R.J."/>
            <person name="Harrison R.J."/>
        </authorList>
    </citation>
    <scope>NUCLEOTIDE SEQUENCE</scope>
    <source>
        <strain evidence="2">15-7</strain>
        <strain evidence="3">4032</strain>
        <strain evidence="4">P415</strain>
    </source>
</reference>
<name>A0A8T1DJB8_9STRA</name>
<dbReference type="Proteomes" id="UP000735874">
    <property type="component" value="Unassembled WGS sequence"/>
</dbReference>
<sequence length="32" mass="3654">MTTTRFQEAPRDNVEMPLQSAKRKAELEAFAS</sequence>
<evidence type="ECO:0000256" key="1">
    <source>
        <dbReference type="SAM" id="MobiDB-lite"/>
    </source>
</evidence>
<evidence type="ECO:0000313" key="2">
    <source>
        <dbReference type="EMBL" id="KAG2868072.1"/>
    </source>
</evidence>
<protein>
    <submittedName>
        <fullName evidence="3">Uncharacterized protein</fullName>
    </submittedName>
</protein>
<proteinExistence type="predicted"/>
<feature type="region of interest" description="Disordered" evidence="1">
    <location>
        <begin position="1"/>
        <end position="32"/>
    </location>
</feature>
<accession>A0A8T1DJB8</accession>
<comment type="caution">
    <text evidence="3">The sequence shown here is derived from an EMBL/GenBank/DDBJ whole genome shotgun (WGS) entry which is preliminary data.</text>
</comment>
<evidence type="ECO:0000313" key="4">
    <source>
        <dbReference type="EMBL" id="KAG2999019.1"/>
    </source>
</evidence>
<evidence type="ECO:0000313" key="3">
    <source>
        <dbReference type="EMBL" id="KAG2939839.1"/>
    </source>
</evidence>
<organism evidence="3 5">
    <name type="scientific">Phytophthora cactorum</name>
    <dbReference type="NCBI Taxonomy" id="29920"/>
    <lineage>
        <taxon>Eukaryota</taxon>
        <taxon>Sar</taxon>
        <taxon>Stramenopiles</taxon>
        <taxon>Oomycota</taxon>
        <taxon>Peronosporomycetes</taxon>
        <taxon>Peronosporales</taxon>
        <taxon>Peronosporaceae</taxon>
        <taxon>Phytophthora</taxon>
    </lineage>
</organism>
<dbReference type="Proteomes" id="UP000697107">
    <property type="component" value="Unassembled WGS sequence"/>
</dbReference>
<dbReference type="AlphaFoldDB" id="A0A8T1DJB8"/>
<feature type="compositionally biased region" description="Basic and acidic residues" evidence="1">
    <location>
        <begin position="23"/>
        <end position="32"/>
    </location>
</feature>
<gene>
    <name evidence="2" type="ORF">PC113_g1388</name>
    <name evidence="3" type="ORF">PC115_g2870</name>
    <name evidence="4" type="ORF">PC118_g967</name>
</gene>
<dbReference type="EMBL" id="RCML01000011">
    <property type="protein sequence ID" value="KAG2999019.1"/>
    <property type="molecule type" value="Genomic_DNA"/>
</dbReference>
<dbReference type="EMBL" id="RCMI01000045">
    <property type="protein sequence ID" value="KAG2939839.1"/>
    <property type="molecule type" value="Genomic_DNA"/>
</dbReference>
<dbReference type="EMBL" id="RCMG01000016">
    <property type="protein sequence ID" value="KAG2868072.1"/>
    <property type="molecule type" value="Genomic_DNA"/>
</dbReference>
<dbReference type="Proteomes" id="UP000774804">
    <property type="component" value="Unassembled WGS sequence"/>
</dbReference>
<evidence type="ECO:0000313" key="5">
    <source>
        <dbReference type="Proteomes" id="UP000774804"/>
    </source>
</evidence>